<proteinExistence type="predicted"/>
<protein>
    <submittedName>
        <fullName evidence="2">Uncharacterized protein</fullName>
    </submittedName>
</protein>
<comment type="caution">
    <text evidence="2">The sequence shown here is derived from an EMBL/GenBank/DDBJ whole genome shotgun (WGS) entry which is preliminary data.</text>
</comment>
<keyword evidence="1" id="KW-0732">Signal</keyword>
<feature type="chain" id="PRO_5041927418" evidence="1">
    <location>
        <begin position="21"/>
        <end position="73"/>
    </location>
</feature>
<keyword evidence="3" id="KW-1185">Reference proteome</keyword>
<name>A0AAE1PH97_9EUCA</name>
<dbReference type="EMBL" id="JAWZYT010001923">
    <property type="protein sequence ID" value="KAK4308161.1"/>
    <property type="molecule type" value="Genomic_DNA"/>
</dbReference>
<sequence>MDTRLVLLLLVVVGTVVTEAARLPLNRGIQDQGCFCVTEPCDCRGDTSSPDLTLLNPSGCRPTLCFSPPCPCV</sequence>
<evidence type="ECO:0000313" key="3">
    <source>
        <dbReference type="Proteomes" id="UP001292094"/>
    </source>
</evidence>
<evidence type="ECO:0000256" key="1">
    <source>
        <dbReference type="SAM" id="SignalP"/>
    </source>
</evidence>
<dbReference type="Proteomes" id="UP001292094">
    <property type="component" value="Unassembled WGS sequence"/>
</dbReference>
<feature type="signal peptide" evidence="1">
    <location>
        <begin position="1"/>
        <end position="20"/>
    </location>
</feature>
<accession>A0AAE1PH97</accession>
<gene>
    <name evidence="2" type="ORF">Pmani_020129</name>
</gene>
<organism evidence="2 3">
    <name type="scientific">Petrolisthes manimaculis</name>
    <dbReference type="NCBI Taxonomy" id="1843537"/>
    <lineage>
        <taxon>Eukaryota</taxon>
        <taxon>Metazoa</taxon>
        <taxon>Ecdysozoa</taxon>
        <taxon>Arthropoda</taxon>
        <taxon>Crustacea</taxon>
        <taxon>Multicrustacea</taxon>
        <taxon>Malacostraca</taxon>
        <taxon>Eumalacostraca</taxon>
        <taxon>Eucarida</taxon>
        <taxon>Decapoda</taxon>
        <taxon>Pleocyemata</taxon>
        <taxon>Anomura</taxon>
        <taxon>Galatheoidea</taxon>
        <taxon>Porcellanidae</taxon>
        <taxon>Petrolisthes</taxon>
    </lineage>
</organism>
<dbReference type="AlphaFoldDB" id="A0AAE1PH97"/>
<reference evidence="2" key="1">
    <citation type="submission" date="2023-11" db="EMBL/GenBank/DDBJ databases">
        <title>Genome assemblies of two species of porcelain crab, Petrolisthes cinctipes and Petrolisthes manimaculis (Anomura: Porcellanidae).</title>
        <authorList>
            <person name="Angst P."/>
        </authorList>
    </citation>
    <scope>NUCLEOTIDE SEQUENCE</scope>
    <source>
        <strain evidence="2">PB745_02</strain>
        <tissue evidence="2">Gill</tissue>
    </source>
</reference>
<evidence type="ECO:0000313" key="2">
    <source>
        <dbReference type="EMBL" id="KAK4308161.1"/>
    </source>
</evidence>